<proteinExistence type="predicted"/>
<gene>
    <name evidence="1" type="ORF">G4Y79_05035</name>
</gene>
<dbReference type="Proteomes" id="UP000594468">
    <property type="component" value="Chromosome"/>
</dbReference>
<dbReference type="KEGG" id="pmet:G4Y79_05035"/>
<keyword evidence="2" id="KW-1185">Reference proteome</keyword>
<dbReference type="RefSeq" id="WP_195171809.1">
    <property type="nucleotide sequence ID" value="NZ_CP062983.1"/>
</dbReference>
<dbReference type="AlphaFoldDB" id="A0A7S8IEJ8"/>
<organism evidence="1 2">
    <name type="scientific">Phototrophicus methaneseepsis</name>
    <dbReference type="NCBI Taxonomy" id="2710758"/>
    <lineage>
        <taxon>Bacteria</taxon>
        <taxon>Bacillati</taxon>
        <taxon>Chloroflexota</taxon>
        <taxon>Candidatus Thermofontia</taxon>
        <taxon>Phototrophicales</taxon>
        <taxon>Phototrophicaceae</taxon>
        <taxon>Phototrophicus</taxon>
    </lineage>
</organism>
<protein>
    <submittedName>
        <fullName evidence="1">Uncharacterized protein</fullName>
    </submittedName>
</protein>
<name>A0A7S8IEJ8_9CHLR</name>
<dbReference type="EMBL" id="CP062983">
    <property type="protein sequence ID" value="QPC83745.1"/>
    <property type="molecule type" value="Genomic_DNA"/>
</dbReference>
<reference evidence="1 2" key="1">
    <citation type="submission" date="2020-02" db="EMBL/GenBank/DDBJ databases">
        <authorList>
            <person name="Zheng R.K."/>
            <person name="Sun C.M."/>
        </authorList>
    </citation>
    <scope>NUCLEOTIDE SEQUENCE [LARGE SCALE GENOMIC DNA]</scope>
    <source>
        <strain evidence="2">rifampicinis</strain>
    </source>
</reference>
<accession>A0A7S8IEJ8</accession>
<evidence type="ECO:0000313" key="1">
    <source>
        <dbReference type="EMBL" id="QPC83745.1"/>
    </source>
</evidence>
<evidence type="ECO:0000313" key="2">
    <source>
        <dbReference type="Proteomes" id="UP000594468"/>
    </source>
</evidence>
<sequence>MKQKQASCRSSKAQTFHFPSSDGAQLSMFITHKRGLELDGTHPTVNVDKVVEEFSDNFSFLTLTIGWSAED</sequence>